<feature type="transmembrane region" description="Helical" evidence="1">
    <location>
        <begin position="84"/>
        <end position="106"/>
    </location>
</feature>
<reference evidence="2 3" key="1">
    <citation type="submission" date="2021-03" db="EMBL/GenBank/DDBJ databases">
        <title>Genome sequencing of Bifidobacterium saguini DSMZ 23967.</title>
        <authorList>
            <person name="Kim J."/>
        </authorList>
    </citation>
    <scope>NUCLEOTIDE SEQUENCE [LARGE SCALE GENOMIC DNA]</scope>
    <source>
        <strain evidence="2 3">DSMZ 23967</strain>
    </source>
</reference>
<feature type="transmembrane region" description="Helical" evidence="1">
    <location>
        <begin position="112"/>
        <end position="133"/>
    </location>
</feature>
<name>A0ABX7SGX6_9BIFI</name>
<gene>
    <name evidence="2" type="ORF">BSD967_10215</name>
</gene>
<proteinExistence type="predicted"/>
<feature type="transmembrane region" description="Helical" evidence="1">
    <location>
        <begin position="58"/>
        <end position="77"/>
    </location>
</feature>
<evidence type="ECO:0000313" key="3">
    <source>
        <dbReference type="Proteomes" id="UP000663729"/>
    </source>
</evidence>
<evidence type="ECO:0000256" key="1">
    <source>
        <dbReference type="SAM" id="Phobius"/>
    </source>
</evidence>
<dbReference type="InterPro" id="IPR009732">
    <property type="entry name" value="DUF1304"/>
</dbReference>
<keyword evidence="1" id="KW-0472">Membrane</keyword>
<sequence length="134" mass="14277">MIVLTASCVFAVLAGLLHVLIFVLESFRWTETNTMKTFSIISTEEAEATKEMAYNQGFYNLFLGIMAAAGAIITLLGQQAQQTVGITLMVAGTASMVLAALVLFTGSPDKRAAAVKQFTLPALSLVFLIISALL</sequence>
<dbReference type="EMBL" id="CP071732">
    <property type="protein sequence ID" value="QTB92088.1"/>
    <property type="molecule type" value="Genomic_DNA"/>
</dbReference>
<keyword evidence="3" id="KW-1185">Reference proteome</keyword>
<accession>A0ABX7SGX6</accession>
<protein>
    <submittedName>
        <fullName evidence="2">DUF1304 domain-containing protein</fullName>
    </submittedName>
</protein>
<organism evidence="2 3">
    <name type="scientific">Bifidobacterium saguini</name>
    <dbReference type="NCBI Taxonomy" id="762210"/>
    <lineage>
        <taxon>Bacteria</taxon>
        <taxon>Bacillati</taxon>
        <taxon>Actinomycetota</taxon>
        <taxon>Actinomycetes</taxon>
        <taxon>Bifidobacteriales</taxon>
        <taxon>Bifidobacteriaceae</taxon>
        <taxon>Bifidobacterium</taxon>
    </lineage>
</organism>
<dbReference type="Proteomes" id="UP000663729">
    <property type="component" value="Chromosome"/>
</dbReference>
<keyword evidence="1" id="KW-1133">Transmembrane helix</keyword>
<dbReference type="Pfam" id="PF06993">
    <property type="entry name" value="DUF1304"/>
    <property type="match status" value="1"/>
</dbReference>
<keyword evidence="1" id="KW-0812">Transmembrane</keyword>
<evidence type="ECO:0000313" key="2">
    <source>
        <dbReference type="EMBL" id="QTB92088.1"/>
    </source>
</evidence>